<dbReference type="EMBL" id="MNCJ02000321">
    <property type="protein sequence ID" value="KAF5801386.1"/>
    <property type="molecule type" value="Genomic_DNA"/>
</dbReference>
<organism evidence="9 10">
    <name type="scientific">Helianthus annuus</name>
    <name type="common">Common sunflower</name>
    <dbReference type="NCBI Taxonomy" id="4232"/>
    <lineage>
        <taxon>Eukaryota</taxon>
        <taxon>Viridiplantae</taxon>
        <taxon>Streptophyta</taxon>
        <taxon>Embryophyta</taxon>
        <taxon>Tracheophyta</taxon>
        <taxon>Spermatophyta</taxon>
        <taxon>Magnoliopsida</taxon>
        <taxon>eudicotyledons</taxon>
        <taxon>Gunneridae</taxon>
        <taxon>Pentapetalae</taxon>
        <taxon>asterids</taxon>
        <taxon>campanulids</taxon>
        <taxon>Asterales</taxon>
        <taxon>Asteraceae</taxon>
        <taxon>Asteroideae</taxon>
        <taxon>Heliantheae alliance</taxon>
        <taxon>Heliantheae</taxon>
        <taxon>Helianthus</taxon>
    </lineage>
</organism>
<gene>
    <name evidence="9" type="ORF">HanXRQr2_Chr06g0247531</name>
</gene>
<evidence type="ECO:0000256" key="7">
    <source>
        <dbReference type="ARBA" id="ARBA00023098"/>
    </source>
</evidence>
<evidence type="ECO:0000256" key="8">
    <source>
        <dbReference type="SAM" id="SignalP"/>
    </source>
</evidence>
<evidence type="ECO:0000256" key="4">
    <source>
        <dbReference type="ARBA" id="ARBA00022729"/>
    </source>
</evidence>
<comment type="similarity">
    <text evidence="2">Belongs to the 'GDSL' lipolytic enzyme family.</text>
</comment>
<dbReference type="PANTHER" id="PTHR45650">
    <property type="entry name" value="GDSL-LIKE LIPASE/ACYLHYDROLASE-RELATED"/>
    <property type="match status" value="1"/>
</dbReference>
<dbReference type="InterPro" id="IPR036514">
    <property type="entry name" value="SGNH_hydro_sf"/>
</dbReference>
<evidence type="ECO:0000256" key="5">
    <source>
        <dbReference type="ARBA" id="ARBA00022801"/>
    </source>
</evidence>
<keyword evidence="7" id="KW-0443">Lipid metabolism</keyword>
<evidence type="ECO:0000256" key="2">
    <source>
        <dbReference type="ARBA" id="ARBA00008668"/>
    </source>
</evidence>
<keyword evidence="6" id="KW-0442">Lipid degradation</keyword>
<keyword evidence="5 9" id="KW-0378">Hydrolase</keyword>
<keyword evidence="4 8" id="KW-0732">Signal</keyword>
<dbReference type="InterPro" id="IPR051238">
    <property type="entry name" value="GDSL_esterase/lipase"/>
</dbReference>
<accession>A0A9K3IQR9</accession>
<dbReference type="GO" id="GO:0016042">
    <property type="term" value="P:lipid catabolic process"/>
    <property type="evidence" value="ECO:0007669"/>
    <property type="project" value="UniProtKB-KW"/>
</dbReference>
<evidence type="ECO:0000256" key="6">
    <source>
        <dbReference type="ARBA" id="ARBA00022963"/>
    </source>
</evidence>
<dbReference type="Proteomes" id="UP000215914">
    <property type="component" value="Unassembled WGS sequence"/>
</dbReference>
<dbReference type="AlphaFoldDB" id="A0A9K3IQR9"/>
<dbReference type="Gramene" id="mRNA:HanXRQr2_Chr06g0247531">
    <property type="protein sequence ID" value="CDS:HanXRQr2_Chr06g0247531.1"/>
    <property type="gene ID" value="HanXRQr2_Chr06g0247531"/>
</dbReference>
<feature type="chain" id="PRO_5039887331" evidence="8">
    <location>
        <begin position="27"/>
        <end position="87"/>
    </location>
</feature>
<evidence type="ECO:0000256" key="1">
    <source>
        <dbReference type="ARBA" id="ARBA00004613"/>
    </source>
</evidence>
<keyword evidence="3" id="KW-0964">Secreted</keyword>
<dbReference type="EC" id="3.1.1.3" evidence="9"/>
<comment type="subcellular location">
    <subcellularLocation>
        <location evidence="1">Secreted</location>
    </subcellularLocation>
</comment>
<reference evidence="9" key="2">
    <citation type="submission" date="2020-06" db="EMBL/GenBank/DDBJ databases">
        <title>Helianthus annuus Genome sequencing and assembly Release 2.</title>
        <authorList>
            <person name="Gouzy J."/>
            <person name="Langlade N."/>
            <person name="Munos S."/>
        </authorList>
    </citation>
    <scope>NUCLEOTIDE SEQUENCE</scope>
    <source>
        <tissue evidence="9">Leaves</tissue>
    </source>
</reference>
<reference evidence="9" key="1">
    <citation type="journal article" date="2017" name="Nature">
        <title>The sunflower genome provides insights into oil metabolism, flowering and Asterid evolution.</title>
        <authorList>
            <person name="Badouin H."/>
            <person name="Gouzy J."/>
            <person name="Grassa C.J."/>
            <person name="Murat F."/>
            <person name="Staton S.E."/>
            <person name="Cottret L."/>
            <person name="Lelandais-Briere C."/>
            <person name="Owens G.L."/>
            <person name="Carrere S."/>
            <person name="Mayjonade B."/>
            <person name="Legrand L."/>
            <person name="Gill N."/>
            <person name="Kane N.C."/>
            <person name="Bowers J.E."/>
            <person name="Hubner S."/>
            <person name="Bellec A."/>
            <person name="Berard A."/>
            <person name="Berges H."/>
            <person name="Blanchet N."/>
            <person name="Boniface M.C."/>
            <person name="Brunel D."/>
            <person name="Catrice O."/>
            <person name="Chaidir N."/>
            <person name="Claudel C."/>
            <person name="Donnadieu C."/>
            <person name="Faraut T."/>
            <person name="Fievet G."/>
            <person name="Helmstetter N."/>
            <person name="King M."/>
            <person name="Knapp S.J."/>
            <person name="Lai Z."/>
            <person name="Le Paslier M.C."/>
            <person name="Lippi Y."/>
            <person name="Lorenzon L."/>
            <person name="Mandel J.R."/>
            <person name="Marage G."/>
            <person name="Marchand G."/>
            <person name="Marquand E."/>
            <person name="Bret-Mestries E."/>
            <person name="Morien E."/>
            <person name="Nambeesan S."/>
            <person name="Nguyen T."/>
            <person name="Pegot-Espagnet P."/>
            <person name="Pouilly N."/>
            <person name="Raftis F."/>
            <person name="Sallet E."/>
            <person name="Schiex T."/>
            <person name="Thomas J."/>
            <person name="Vandecasteele C."/>
            <person name="Vares D."/>
            <person name="Vear F."/>
            <person name="Vautrin S."/>
            <person name="Crespi M."/>
            <person name="Mangin B."/>
            <person name="Burke J.M."/>
            <person name="Salse J."/>
            <person name="Munos S."/>
            <person name="Vincourt P."/>
            <person name="Rieseberg L.H."/>
            <person name="Langlade N.B."/>
        </authorList>
    </citation>
    <scope>NUCLEOTIDE SEQUENCE</scope>
    <source>
        <tissue evidence="9">Leaves</tissue>
    </source>
</reference>
<evidence type="ECO:0000313" key="9">
    <source>
        <dbReference type="EMBL" id="KAF5801386.1"/>
    </source>
</evidence>
<keyword evidence="10" id="KW-1185">Reference proteome</keyword>
<feature type="signal peptide" evidence="8">
    <location>
        <begin position="1"/>
        <end position="26"/>
    </location>
</feature>
<protein>
    <submittedName>
        <fullName evidence="9">Triacylglycerol lipase</fullName>
        <ecNumber evidence="9">3.1.1.3</ecNumber>
    </submittedName>
</protein>
<dbReference type="GO" id="GO:0004806">
    <property type="term" value="F:triacylglycerol lipase activity"/>
    <property type="evidence" value="ECO:0007669"/>
    <property type="project" value="UniProtKB-EC"/>
</dbReference>
<sequence length="87" mass="9263">MSNSIKLITSLFLCGVVFFLSASVMCQSVPGVYIFGDSLVDVGNNNHLPLSLLKANFPHNGVDFPTGEATGRFSNGKNAADFLGMFC</sequence>
<dbReference type="Gene3D" id="3.40.50.1110">
    <property type="entry name" value="SGNH hydrolase"/>
    <property type="match status" value="1"/>
</dbReference>
<comment type="caution">
    <text evidence="9">The sequence shown here is derived from an EMBL/GenBank/DDBJ whole genome shotgun (WGS) entry which is preliminary data.</text>
</comment>
<name>A0A9K3IQR9_HELAN</name>
<dbReference type="GO" id="GO:0005576">
    <property type="term" value="C:extracellular region"/>
    <property type="evidence" value="ECO:0007669"/>
    <property type="project" value="UniProtKB-SubCell"/>
</dbReference>
<dbReference type="PANTHER" id="PTHR45650:SF8">
    <property type="entry name" value="GDSL ESTERASE_LIPASE"/>
    <property type="match status" value="1"/>
</dbReference>
<evidence type="ECO:0000313" key="10">
    <source>
        <dbReference type="Proteomes" id="UP000215914"/>
    </source>
</evidence>
<proteinExistence type="inferred from homology"/>
<evidence type="ECO:0000256" key="3">
    <source>
        <dbReference type="ARBA" id="ARBA00022525"/>
    </source>
</evidence>